<evidence type="ECO:0000259" key="1">
    <source>
        <dbReference type="Pfam" id="PF03070"/>
    </source>
</evidence>
<dbReference type="Gene3D" id="1.20.910.10">
    <property type="entry name" value="Heme oxygenase-like"/>
    <property type="match status" value="1"/>
</dbReference>
<protein>
    <submittedName>
        <fullName evidence="2">Thiamine biosynthesis multifunctional protein ThiED</fullName>
    </submittedName>
</protein>
<dbReference type="EMBL" id="NEDP02005548">
    <property type="protein sequence ID" value="OWF39042.1"/>
    <property type="molecule type" value="Genomic_DNA"/>
</dbReference>
<dbReference type="OrthoDB" id="6062485at2759"/>
<dbReference type="SUPFAM" id="SSF48613">
    <property type="entry name" value="Heme oxygenase-like"/>
    <property type="match status" value="1"/>
</dbReference>
<dbReference type="InterPro" id="IPR050967">
    <property type="entry name" value="Thiamine_Salvage_TenA"/>
</dbReference>
<name>A0A210PRG6_MIZYE</name>
<feature type="domain" description="Thiaminase-2/PQQC" evidence="1">
    <location>
        <begin position="48"/>
        <end position="224"/>
    </location>
</feature>
<evidence type="ECO:0000313" key="2">
    <source>
        <dbReference type="EMBL" id="OWF39042.1"/>
    </source>
</evidence>
<gene>
    <name evidence="2" type="ORF">KP79_PYT15148</name>
</gene>
<reference evidence="2 3" key="1">
    <citation type="journal article" date="2017" name="Nat. Ecol. Evol.">
        <title>Scallop genome provides insights into evolution of bilaterian karyotype and development.</title>
        <authorList>
            <person name="Wang S."/>
            <person name="Zhang J."/>
            <person name="Jiao W."/>
            <person name="Li J."/>
            <person name="Xun X."/>
            <person name="Sun Y."/>
            <person name="Guo X."/>
            <person name="Huan P."/>
            <person name="Dong B."/>
            <person name="Zhang L."/>
            <person name="Hu X."/>
            <person name="Sun X."/>
            <person name="Wang J."/>
            <person name="Zhao C."/>
            <person name="Wang Y."/>
            <person name="Wang D."/>
            <person name="Huang X."/>
            <person name="Wang R."/>
            <person name="Lv J."/>
            <person name="Li Y."/>
            <person name="Zhang Z."/>
            <person name="Liu B."/>
            <person name="Lu W."/>
            <person name="Hui Y."/>
            <person name="Liang J."/>
            <person name="Zhou Z."/>
            <person name="Hou R."/>
            <person name="Li X."/>
            <person name="Liu Y."/>
            <person name="Li H."/>
            <person name="Ning X."/>
            <person name="Lin Y."/>
            <person name="Zhao L."/>
            <person name="Xing Q."/>
            <person name="Dou J."/>
            <person name="Li Y."/>
            <person name="Mao J."/>
            <person name="Guo H."/>
            <person name="Dou H."/>
            <person name="Li T."/>
            <person name="Mu C."/>
            <person name="Jiang W."/>
            <person name="Fu Q."/>
            <person name="Fu X."/>
            <person name="Miao Y."/>
            <person name="Liu J."/>
            <person name="Yu Q."/>
            <person name="Li R."/>
            <person name="Liao H."/>
            <person name="Li X."/>
            <person name="Kong Y."/>
            <person name="Jiang Z."/>
            <person name="Chourrout D."/>
            <person name="Li R."/>
            <person name="Bao Z."/>
        </authorList>
    </citation>
    <scope>NUCLEOTIDE SEQUENCE [LARGE SCALE GENOMIC DNA]</scope>
    <source>
        <strain evidence="2 3">PY_sf001</strain>
    </source>
</reference>
<dbReference type="GO" id="GO:0005829">
    <property type="term" value="C:cytosol"/>
    <property type="evidence" value="ECO:0007669"/>
    <property type="project" value="TreeGrafter"/>
</dbReference>
<comment type="caution">
    <text evidence="2">The sequence shown here is derived from an EMBL/GenBank/DDBJ whole genome shotgun (WGS) entry which is preliminary data.</text>
</comment>
<accession>A0A210PRG6</accession>
<organism evidence="2 3">
    <name type="scientific">Mizuhopecten yessoensis</name>
    <name type="common">Japanese scallop</name>
    <name type="synonym">Patinopecten yessoensis</name>
    <dbReference type="NCBI Taxonomy" id="6573"/>
    <lineage>
        <taxon>Eukaryota</taxon>
        <taxon>Metazoa</taxon>
        <taxon>Spiralia</taxon>
        <taxon>Lophotrochozoa</taxon>
        <taxon>Mollusca</taxon>
        <taxon>Bivalvia</taxon>
        <taxon>Autobranchia</taxon>
        <taxon>Pteriomorphia</taxon>
        <taxon>Pectinida</taxon>
        <taxon>Pectinoidea</taxon>
        <taxon>Pectinidae</taxon>
        <taxon>Mizuhopecten</taxon>
    </lineage>
</organism>
<dbReference type="InterPro" id="IPR004305">
    <property type="entry name" value="Thiaminase-2/PQQC"/>
</dbReference>
<proteinExistence type="predicted"/>
<dbReference type="Proteomes" id="UP000242188">
    <property type="component" value="Unassembled WGS sequence"/>
</dbReference>
<keyword evidence="3" id="KW-1185">Reference proteome</keyword>
<dbReference type="CDD" id="cd19359">
    <property type="entry name" value="TenA_C_Bt3146-like"/>
    <property type="match status" value="1"/>
</dbReference>
<dbReference type="GO" id="GO:0006772">
    <property type="term" value="P:thiamine metabolic process"/>
    <property type="evidence" value="ECO:0007669"/>
    <property type="project" value="UniProtKB-ARBA"/>
</dbReference>
<dbReference type="AlphaFoldDB" id="A0A210PRG6"/>
<dbReference type="InterPro" id="IPR016084">
    <property type="entry name" value="Haem_Oase-like_multi-hlx"/>
</dbReference>
<sequence>MALRNPRLSLHVHDIAKRKVVKTDLEPLSQYLWEQTESTRQKALATYFVQGVGKGNLNPTAFGGFMVQDSVYCYKAKGSIDVAASRAQEGDLKAYLQKESGSYESYYQDLFTKWHIKDATGIDLDPACQSYAEYEHLVASTKDTIYMIVAMIPCMKLWPWLGQQLQTFNHGVYTDWYNANFDPTYDGYKQLDEFVDTAGTTIDKETALKVYSRCMEGEYEFFNSAQLMM</sequence>
<dbReference type="PANTHER" id="PTHR43198:SF2">
    <property type="entry name" value="SI:CH1073-67J19.1-RELATED"/>
    <property type="match status" value="1"/>
</dbReference>
<evidence type="ECO:0000313" key="3">
    <source>
        <dbReference type="Proteomes" id="UP000242188"/>
    </source>
</evidence>
<dbReference type="Pfam" id="PF03070">
    <property type="entry name" value="TENA_THI-4"/>
    <property type="match status" value="1"/>
</dbReference>
<dbReference type="PANTHER" id="PTHR43198">
    <property type="entry name" value="BIFUNCTIONAL TH2 PROTEIN"/>
    <property type="match status" value="1"/>
</dbReference>